<dbReference type="AlphaFoldDB" id="A0A8X6NM39"/>
<dbReference type="Proteomes" id="UP000887013">
    <property type="component" value="Unassembled WGS sequence"/>
</dbReference>
<name>A0A8X6NM39_NEPPI</name>
<keyword evidence="3" id="KW-1185">Reference proteome</keyword>
<reference evidence="2" key="1">
    <citation type="submission" date="2020-08" db="EMBL/GenBank/DDBJ databases">
        <title>Multicomponent nature underlies the extraordinary mechanical properties of spider dragline silk.</title>
        <authorList>
            <person name="Kono N."/>
            <person name="Nakamura H."/>
            <person name="Mori M."/>
            <person name="Yoshida Y."/>
            <person name="Ohtoshi R."/>
            <person name="Malay A.D."/>
            <person name="Moran D.A.P."/>
            <person name="Tomita M."/>
            <person name="Numata K."/>
            <person name="Arakawa K."/>
        </authorList>
    </citation>
    <scope>NUCLEOTIDE SEQUENCE</scope>
</reference>
<protein>
    <submittedName>
        <fullName evidence="2">Uncharacterized protein</fullName>
    </submittedName>
</protein>
<organism evidence="2 3">
    <name type="scientific">Nephila pilipes</name>
    <name type="common">Giant wood spider</name>
    <name type="synonym">Nephila maculata</name>
    <dbReference type="NCBI Taxonomy" id="299642"/>
    <lineage>
        <taxon>Eukaryota</taxon>
        <taxon>Metazoa</taxon>
        <taxon>Ecdysozoa</taxon>
        <taxon>Arthropoda</taxon>
        <taxon>Chelicerata</taxon>
        <taxon>Arachnida</taxon>
        <taxon>Araneae</taxon>
        <taxon>Araneomorphae</taxon>
        <taxon>Entelegynae</taxon>
        <taxon>Araneoidea</taxon>
        <taxon>Nephilidae</taxon>
        <taxon>Nephila</taxon>
    </lineage>
</organism>
<feature type="region of interest" description="Disordered" evidence="1">
    <location>
        <begin position="28"/>
        <end position="47"/>
    </location>
</feature>
<evidence type="ECO:0000313" key="2">
    <source>
        <dbReference type="EMBL" id="GFT22965.1"/>
    </source>
</evidence>
<evidence type="ECO:0000313" key="3">
    <source>
        <dbReference type="Proteomes" id="UP000887013"/>
    </source>
</evidence>
<feature type="compositionally biased region" description="Polar residues" evidence="1">
    <location>
        <begin position="28"/>
        <end position="43"/>
    </location>
</feature>
<gene>
    <name evidence="2" type="ORF">NPIL_287551</name>
</gene>
<sequence>MACLLTIIQEEASELPFSTAAKDFVSESFGNQSRNKPNKQPYNNIGDMDYIKNYKDLPFEKRRRLCKTKYTRNLEGIPRVG</sequence>
<proteinExistence type="predicted"/>
<dbReference type="EMBL" id="BMAW01106175">
    <property type="protein sequence ID" value="GFT22965.1"/>
    <property type="molecule type" value="Genomic_DNA"/>
</dbReference>
<comment type="caution">
    <text evidence="2">The sequence shown here is derived from an EMBL/GenBank/DDBJ whole genome shotgun (WGS) entry which is preliminary data.</text>
</comment>
<evidence type="ECO:0000256" key="1">
    <source>
        <dbReference type="SAM" id="MobiDB-lite"/>
    </source>
</evidence>
<accession>A0A8X6NM39</accession>